<dbReference type="InterPro" id="IPR010129">
    <property type="entry name" value="T1SS_HlyD"/>
</dbReference>
<dbReference type="EMBL" id="RKHR01000005">
    <property type="protein sequence ID" value="ROR99914.1"/>
    <property type="molecule type" value="Genomic_DNA"/>
</dbReference>
<accession>A0A3N2DKP7</accession>
<keyword evidence="6" id="KW-0812">Transmembrane</keyword>
<organism evidence="12 13">
    <name type="scientific">Sinobacterium caligoides</name>
    <dbReference type="NCBI Taxonomy" id="933926"/>
    <lineage>
        <taxon>Bacteria</taxon>
        <taxon>Pseudomonadati</taxon>
        <taxon>Pseudomonadota</taxon>
        <taxon>Gammaproteobacteria</taxon>
        <taxon>Cellvibrionales</taxon>
        <taxon>Spongiibacteraceae</taxon>
        <taxon>Sinobacterium</taxon>
    </lineage>
</organism>
<evidence type="ECO:0000256" key="1">
    <source>
        <dbReference type="ARBA" id="ARBA00004377"/>
    </source>
</evidence>
<dbReference type="Pfam" id="PF26002">
    <property type="entry name" value="Beta-barrel_AprE"/>
    <property type="match status" value="1"/>
</dbReference>
<keyword evidence="5 9" id="KW-0997">Cell inner membrane</keyword>
<name>A0A3N2DKP7_9GAMM</name>
<dbReference type="NCBIfam" id="TIGR01843">
    <property type="entry name" value="type_I_hlyD"/>
    <property type="match status" value="1"/>
</dbReference>
<feature type="domain" description="AprE-like beta-barrel" evidence="11">
    <location>
        <begin position="331"/>
        <end position="416"/>
    </location>
</feature>
<dbReference type="RefSeq" id="WP_123712921.1">
    <property type="nucleotide sequence ID" value="NZ_RKHR01000005.1"/>
</dbReference>
<dbReference type="SUPFAM" id="SSF111369">
    <property type="entry name" value="HlyD-like secretion proteins"/>
    <property type="match status" value="1"/>
</dbReference>
<protein>
    <recommendedName>
        <fullName evidence="9">Membrane fusion protein (MFP) family protein</fullName>
    </recommendedName>
</protein>
<evidence type="ECO:0000256" key="7">
    <source>
        <dbReference type="ARBA" id="ARBA00022989"/>
    </source>
</evidence>
<keyword evidence="7" id="KW-1133">Transmembrane helix</keyword>
<dbReference type="AlphaFoldDB" id="A0A3N2DKP7"/>
<evidence type="ECO:0000259" key="10">
    <source>
        <dbReference type="Pfam" id="PF25994"/>
    </source>
</evidence>
<evidence type="ECO:0000256" key="2">
    <source>
        <dbReference type="ARBA" id="ARBA00009477"/>
    </source>
</evidence>
<evidence type="ECO:0000256" key="4">
    <source>
        <dbReference type="ARBA" id="ARBA00022475"/>
    </source>
</evidence>
<feature type="domain" description="AprE-like long alpha-helical hairpin" evidence="10">
    <location>
        <begin position="92"/>
        <end position="289"/>
    </location>
</feature>
<evidence type="ECO:0000259" key="11">
    <source>
        <dbReference type="Pfam" id="PF26002"/>
    </source>
</evidence>
<comment type="similarity">
    <text evidence="2 9">Belongs to the membrane fusion protein (MFP) (TC 8.A.1) family.</text>
</comment>
<evidence type="ECO:0000313" key="12">
    <source>
        <dbReference type="EMBL" id="ROR99914.1"/>
    </source>
</evidence>
<proteinExistence type="inferred from homology"/>
<keyword evidence="4 9" id="KW-1003">Cell membrane</keyword>
<evidence type="ECO:0000256" key="5">
    <source>
        <dbReference type="ARBA" id="ARBA00022519"/>
    </source>
</evidence>
<dbReference type="Pfam" id="PF25994">
    <property type="entry name" value="HH_AprE"/>
    <property type="match status" value="1"/>
</dbReference>
<reference evidence="12 13" key="1">
    <citation type="submission" date="2018-11" db="EMBL/GenBank/DDBJ databases">
        <title>Genomic Encyclopedia of Type Strains, Phase IV (KMG-IV): sequencing the most valuable type-strain genomes for metagenomic binning, comparative biology and taxonomic classification.</title>
        <authorList>
            <person name="Goeker M."/>
        </authorList>
    </citation>
    <scope>NUCLEOTIDE SEQUENCE [LARGE SCALE GENOMIC DNA]</scope>
    <source>
        <strain evidence="12 13">DSM 100316</strain>
    </source>
</reference>
<dbReference type="PROSITE" id="PS00543">
    <property type="entry name" value="HLYD_FAMILY"/>
    <property type="match status" value="1"/>
</dbReference>
<comment type="caution">
    <text evidence="12">The sequence shown here is derived from an EMBL/GenBank/DDBJ whole genome shotgun (WGS) entry which is preliminary data.</text>
</comment>
<comment type="subcellular location">
    <subcellularLocation>
        <location evidence="1 9">Cell inner membrane</location>
        <topology evidence="1 9">Single-pass membrane protein</topology>
    </subcellularLocation>
</comment>
<dbReference type="Gene3D" id="2.40.30.170">
    <property type="match status" value="1"/>
</dbReference>
<dbReference type="InterPro" id="IPR058781">
    <property type="entry name" value="HH_AprE-like"/>
</dbReference>
<dbReference type="PANTHER" id="PTHR30386">
    <property type="entry name" value="MEMBRANE FUSION SUBUNIT OF EMRAB-TOLC MULTIDRUG EFFLUX PUMP"/>
    <property type="match status" value="1"/>
</dbReference>
<gene>
    <name evidence="12" type="ORF">EDC56_2548</name>
</gene>
<dbReference type="GO" id="GO:0005886">
    <property type="term" value="C:plasma membrane"/>
    <property type="evidence" value="ECO:0007669"/>
    <property type="project" value="UniProtKB-SubCell"/>
</dbReference>
<keyword evidence="8" id="KW-0472">Membrane</keyword>
<evidence type="ECO:0000256" key="8">
    <source>
        <dbReference type="ARBA" id="ARBA00023136"/>
    </source>
</evidence>
<dbReference type="OrthoDB" id="9775513at2"/>
<keyword evidence="3 9" id="KW-0813">Transport</keyword>
<keyword evidence="13" id="KW-1185">Reference proteome</keyword>
<sequence>MTTKLHWQQVKLAYHARKVVWLVTALVLCTITWAALAKLDVVVIGQGKVVPSNAVQKIQSLEGGIVRQVLVSGGELVESDQILAILDDTRFRSGFQEAEQQRITLLTKQSRLIAELKSITIGDYTPDWRDTIIVSRQPLRAVAGGEEAMAQAQASYDVRIRQQITQLQLGSERISQQEEALSENRSAIATLKQSLALNQKELSWVRDALSTGAVAEIELLKSQREDVRIRGEIQTTQLATRKLQAAKAQAIMERRNTALEFRTRVQIELDETRAQLALLKETQTAVADQLKRTTIRSPIRGTVKNITIRSLGGIIKPGDSMMEIVPIDDQLIIETKLAPKDIAFVKEGLASIVKFSAYDFVIYGGLKGIVDYISADVLKDDEGKPYYRAHILTNSNTLNGHPIIPGMQADVNILTGNKTVLSYWLKPLLRARADALREQ</sequence>
<dbReference type="InterPro" id="IPR006144">
    <property type="entry name" value="Secretion_HlyD_CS"/>
</dbReference>
<dbReference type="InterPro" id="IPR050739">
    <property type="entry name" value="MFP"/>
</dbReference>
<evidence type="ECO:0000313" key="13">
    <source>
        <dbReference type="Proteomes" id="UP000275394"/>
    </source>
</evidence>
<evidence type="ECO:0000256" key="9">
    <source>
        <dbReference type="RuleBase" id="RU365093"/>
    </source>
</evidence>
<evidence type="ECO:0000256" key="3">
    <source>
        <dbReference type="ARBA" id="ARBA00022448"/>
    </source>
</evidence>
<dbReference type="PANTHER" id="PTHR30386:SF26">
    <property type="entry name" value="TRANSPORT PROTEIN COMB"/>
    <property type="match status" value="1"/>
</dbReference>
<dbReference type="Proteomes" id="UP000275394">
    <property type="component" value="Unassembled WGS sequence"/>
</dbReference>
<evidence type="ECO:0000256" key="6">
    <source>
        <dbReference type="ARBA" id="ARBA00022692"/>
    </source>
</evidence>
<dbReference type="GO" id="GO:0009306">
    <property type="term" value="P:protein secretion"/>
    <property type="evidence" value="ECO:0007669"/>
    <property type="project" value="InterPro"/>
</dbReference>
<dbReference type="InterPro" id="IPR058982">
    <property type="entry name" value="Beta-barrel_AprE"/>
</dbReference>
<dbReference type="PRINTS" id="PR01490">
    <property type="entry name" value="RTXTOXIND"/>
</dbReference>